<evidence type="ECO:0000256" key="1">
    <source>
        <dbReference type="SAM" id="Phobius"/>
    </source>
</evidence>
<proteinExistence type="predicted"/>
<sequence length="212" mass="25962">MYFEEFAFNSYQIDSHFLILLDIINQSIEFVFPHQIKYKQINKNNQIHFYDCFQKYYFQQKFLNTLDRFIIQSNHTLFQPNFQIFKKTQKTKKHDFPHSHIQIHSFKNVTFKQKQKIKRKHQKFAQTKIIQIFLLKIFLFACLLNSFLLLSFSNIFYNQKLKTQFYLFSKIQTMLSVCQSANLFDELEKKEDHLTFNKLVWLHNSILQFQIN</sequence>
<dbReference type="KEGG" id="tet:TTHERM_000577119"/>
<keyword evidence="1 2" id="KW-0812">Transmembrane</keyword>
<reference evidence="3" key="1">
    <citation type="journal article" date="2006" name="PLoS Biol.">
        <title>Macronuclear genome sequence of the ciliate Tetrahymena thermophila, a model eukaryote.</title>
        <authorList>
            <person name="Eisen J.A."/>
            <person name="Coyne R.S."/>
            <person name="Wu M."/>
            <person name="Wu D."/>
            <person name="Thiagarajan M."/>
            <person name="Wortman J.R."/>
            <person name="Badger J.H."/>
            <person name="Ren Q."/>
            <person name="Amedeo P."/>
            <person name="Jones K.M."/>
            <person name="Tallon L.J."/>
            <person name="Delcher A.L."/>
            <person name="Salzberg S.L."/>
            <person name="Silva J.C."/>
            <person name="Haas B.J."/>
            <person name="Majoros W.H."/>
            <person name="Farzad M."/>
            <person name="Carlton J.M."/>
            <person name="Smith R.K. Jr."/>
            <person name="Garg J."/>
            <person name="Pearlman R.E."/>
            <person name="Karrer K.M."/>
            <person name="Sun L."/>
            <person name="Manning G."/>
            <person name="Elde N.C."/>
            <person name="Turkewitz A.P."/>
            <person name="Asai D.J."/>
            <person name="Wilkes D.E."/>
            <person name="Wang Y."/>
            <person name="Cai H."/>
            <person name="Collins K."/>
            <person name="Stewart B.A."/>
            <person name="Lee S.R."/>
            <person name="Wilamowska K."/>
            <person name="Weinberg Z."/>
            <person name="Ruzzo W.L."/>
            <person name="Wloga D."/>
            <person name="Gaertig J."/>
            <person name="Frankel J."/>
            <person name="Tsao C.-C."/>
            <person name="Gorovsky M.A."/>
            <person name="Keeling P.J."/>
            <person name="Waller R.F."/>
            <person name="Patron N.J."/>
            <person name="Cherry J.M."/>
            <person name="Stover N.A."/>
            <person name="Krieger C.J."/>
            <person name="del Toro C."/>
            <person name="Ryder H.F."/>
            <person name="Williamson S.C."/>
            <person name="Barbeau R.A."/>
            <person name="Hamilton E.P."/>
            <person name="Orias E."/>
        </authorList>
    </citation>
    <scope>NUCLEOTIDE SEQUENCE [LARGE SCALE GENOMIC DNA]</scope>
    <source>
        <strain evidence="3">SB210</strain>
    </source>
</reference>
<keyword evidence="1" id="KW-0472">Membrane</keyword>
<keyword evidence="1" id="KW-1133">Transmembrane helix</keyword>
<dbReference type="InParanoid" id="W7XFT6"/>
<dbReference type="EMBL" id="GG662798">
    <property type="protein sequence ID" value="EWS75733.1"/>
    <property type="molecule type" value="Genomic_DNA"/>
</dbReference>
<evidence type="ECO:0000313" key="3">
    <source>
        <dbReference type="Proteomes" id="UP000009168"/>
    </source>
</evidence>
<gene>
    <name evidence="2" type="ORF">TTHERM_000577119</name>
</gene>
<dbReference type="RefSeq" id="XP_012651655.1">
    <property type="nucleotide sequence ID" value="XM_012796201.1"/>
</dbReference>
<feature type="transmembrane region" description="Helical" evidence="1">
    <location>
        <begin position="129"/>
        <end position="152"/>
    </location>
</feature>
<name>W7XFT6_TETTS</name>
<accession>W7XFT6</accession>
<dbReference type="AlphaFoldDB" id="W7XFT6"/>
<dbReference type="GeneID" id="24439662"/>
<evidence type="ECO:0000313" key="2">
    <source>
        <dbReference type="EMBL" id="EWS75733.1"/>
    </source>
</evidence>
<organism evidence="2 3">
    <name type="scientific">Tetrahymena thermophila (strain SB210)</name>
    <dbReference type="NCBI Taxonomy" id="312017"/>
    <lineage>
        <taxon>Eukaryota</taxon>
        <taxon>Sar</taxon>
        <taxon>Alveolata</taxon>
        <taxon>Ciliophora</taxon>
        <taxon>Intramacronucleata</taxon>
        <taxon>Oligohymenophorea</taxon>
        <taxon>Hymenostomatida</taxon>
        <taxon>Tetrahymenina</taxon>
        <taxon>Tetrahymenidae</taxon>
        <taxon>Tetrahymena</taxon>
    </lineage>
</organism>
<protein>
    <submittedName>
        <fullName evidence="2">Transmembrane protein, putative</fullName>
    </submittedName>
</protein>
<keyword evidence="3" id="KW-1185">Reference proteome</keyword>
<dbReference type="Proteomes" id="UP000009168">
    <property type="component" value="Unassembled WGS sequence"/>
</dbReference>